<keyword evidence="3 6" id="KW-0812">Transmembrane</keyword>
<evidence type="ECO:0000256" key="5">
    <source>
        <dbReference type="ARBA" id="ARBA00023136"/>
    </source>
</evidence>
<dbReference type="OrthoDB" id="10052506at2759"/>
<accession>E9GMA9</accession>
<dbReference type="InParanoid" id="E9GMA9"/>
<dbReference type="EMBL" id="GL732552">
    <property type="protein sequence ID" value="EFX79422.1"/>
    <property type="molecule type" value="Genomic_DNA"/>
</dbReference>
<dbReference type="Pfam" id="PF15990">
    <property type="entry name" value="UPF0767"/>
    <property type="match status" value="1"/>
</dbReference>
<feature type="transmembrane region" description="Helical" evidence="6">
    <location>
        <begin position="12"/>
        <end position="31"/>
    </location>
</feature>
<dbReference type="InterPro" id="IPR031933">
    <property type="entry name" value="UPF0767"/>
</dbReference>
<name>E9GMA9_DAPPU</name>
<evidence type="ECO:0008006" key="9">
    <source>
        <dbReference type="Google" id="ProtNLM"/>
    </source>
</evidence>
<dbReference type="GO" id="GO:0016020">
    <property type="term" value="C:membrane"/>
    <property type="evidence" value="ECO:0007669"/>
    <property type="project" value="UniProtKB-SubCell"/>
</dbReference>
<proteinExistence type="inferred from homology"/>
<evidence type="ECO:0000313" key="8">
    <source>
        <dbReference type="Proteomes" id="UP000000305"/>
    </source>
</evidence>
<dbReference type="PhylomeDB" id="E9GMA9"/>
<keyword evidence="8" id="KW-1185">Reference proteome</keyword>
<evidence type="ECO:0000256" key="4">
    <source>
        <dbReference type="ARBA" id="ARBA00022989"/>
    </source>
</evidence>
<dbReference type="PANTHER" id="PTHR28599">
    <property type="entry name" value="SMALL INTEGRAL MEMBRANE PROTEIN 12"/>
    <property type="match status" value="1"/>
</dbReference>
<dbReference type="FunCoup" id="E9GMA9">
    <property type="interactions" value="251"/>
</dbReference>
<keyword evidence="5 6" id="KW-0472">Membrane</keyword>
<keyword evidence="4 6" id="KW-1133">Transmembrane helix</keyword>
<organism evidence="7 8">
    <name type="scientific">Daphnia pulex</name>
    <name type="common">Water flea</name>
    <dbReference type="NCBI Taxonomy" id="6669"/>
    <lineage>
        <taxon>Eukaryota</taxon>
        <taxon>Metazoa</taxon>
        <taxon>Ecdysozoa</taxon>
        <taxon>Arthropoda</taxon>
        <taxon>Crustacea</taxon>
        <taxon>Branchiopoda</taxon>
        <taxon>Diplostraca</taxon>
        <taxon>Cladocera</taxon>
        <taxon>Anomopoda</taxon>
        <taxon>Daphniidae</taxon>
        <taxon>Daphnia</taxon>
    </lineage>
</organism>
<dbReference type="KEGG" id="dpx:DAPPUDRAFT_304831"/>
<dbReference type="eggNOG" id="ENOG502S7ZP">
    <property type="taxonomic scope" value="Eukaryota"/>
</dbReference>
<evidence type="ECO:0000256" key="6">
    <source>
        <dbReference type="SAM" id="Phobius"/>
    </source>
</evidence>
<evidence type="ECO:0000313" key="7">
    <source>
        <dbReference type="EMBL" id="EFX79422.1"/>
    </source>
</evidence>
<dbReference type="AlphaFoldDB" id="E9GMA9"/>
<comment type="similarity">
    <text evidence="2">Belongs to the SMIM12 family.</text>
</comment>
<dbReference type="PANTHER" id="PTHR28599:SF1">
    <property type="entry name" value="SMALL INTEGRAL MEMBRANE PROTEIN 12"/>
    <property type="match status" value="1"/>
</dbReference>
<evidence type="ECO:0000256" key="1">
    <source>
        <dbReference type="ARBA" id="ARBA00004167"/>
    </source>
</evidence>
<dbReference type="HOGENOM" id="CLU_160787_1_0_1"/>
<dbReference type="STRING" id="6669.E9GMA9"/>
<reference evidence="7 8" key="1">
    <citation type="journal article" date="2011" name="Science">
        <title>The ecoresponsive genome of Daphnia pulex.</title>
        <authorList>
            <person name="Colbourne J.K."/>
            <person name="Pfrender M.E."/>
            <person name="Gilbert D."/>
            <person name="Thomas W.K."/>
            <person name="Tucker A."/>
            <person name="Oakley T.H."/>
            <person name="Tokishita S."/>
            <person name="Aerts A."/>
            <person name="Arnold G.J."/>
            <person name="Basu M.K."/>
            <person name="Bauer D.J."/>
            <person name="Caceres C.E."/>
            <person name="Carmel L."/>
            <person name="Casola C."/>
            <person name="Choi J.H."/>
            <person name="Detter J.C."/>
            <person name="Dong Q."/>
            <person name="Dusheyko S."/>
            <person name="Eads B.D."/>
            <person name="Frohlich T."/>
            <person name="Geiler-Samerotte K.A."/>
            <person name="Gerlach D."/>
            <person name="Hatcher P."/>
            <person name="Jogdeo S."/>
            <person name="Krijgsveld J."/>
            <person name="Kriventseva E.V."/>
            <person name="Kultz D."/>
            <person name="Laforsch C."/>
            <person name="Lindquist E."/>
            <person name="Lopez J."/>
            <person name="Manak J.R."/>
            <person name="Muller J."/>
            <person name="Pangilinan J."/>
            <person name="Patwardhan R.P."/>
            <person name="Pitluck S."/>
            <person name="Pritham E.J."/>
            <person name="Rechtsteiner A."/>
            <person name="Rho M."/>
            <person name="Rogozin I.B."/>
            <person name="Sakarya O."/>
            <person name="Salamov A."/>
            <person name="Schaack S."/>
            <person name="Shapiro H."/>
            <person name="Shiga Y."/>
            <person name="Skalitzky C."/>
            <person name="Smith Z."/>
            <person name="Souvorov A."/>
            <person name="Sung W."/>
            <person name="Tang Z."/>
            <person name="Tsuchiya D."/>
            <person name="Tu H."/>
            <person name="Vos H."/>
            <person name="Wang M."/>
            <person name="Wolf Y.I."/>
            <person name="Yamagata H."/>
            <person name="Yamada T."/>
            <person name="Ye Y."/>
            <person name="Shaw J.R."/>
            <person name="Andrews J."/>
            <person name="Crease T.J."/>
            <person name="Tang H."/>
            <person name="Lucas S.M."/>
            <person name="Robertson H.M."/>
            <person name="Bork P."/>
            <person name="Koonin E.V."/>
            <person name="Zdobnov E.M."/>
            <person name="Grigoriev I.V."/>
            <person name="Lynch M."/>
            <person name="Boore J.L."/>
        </authorList>
    </citation>
    <scope>NUCLEOTIDE SEQUENCE [LARGE SCALE GENOMIC DNA]</scope>
</reference>
<evidence type="ECO:0000256" key="2">
    <source>
        <dbReference type="ARBA" id="ARBA00007304"/>
    </source>
</evidence>
<protein>
    <recommendedName>
        <fullName evidence="9">Small integral membrane protein 12</fullName>
    </recommendedName>
</protein>
<sequence length="93" mass="10811">MWPVLINMLRVNAPYITLPFAAIIGVIGYNIERIISDRTTPFKNSVEEQRDERMLKNLENVDAKEMESLKEKKFVPRTIFEKNVSPSLQTKNT</sequence>
<dbReference type="OMA" id="HNPLEVN"/>
<gene>
    <name evidence="7" type="ORF">DAPPUDRAFT_304831</name>
</gene>
<comment type="subcellular location">
    <subcellularLocation>
        <location evidence="1">Membrane</location>
        <topology evidence="1">Single-pass membrane protein</topology>
    </subcellularLocation>
</comment>
<evidence type="ECO:0000256" key="3">
    <source>
        <dbReference type="ARBA" id="ARBA00022692"/>
    </source>
</evidence>
<dbReference type="Proteomes" id="UP000000305">
    <property type="component" value="Unassembled WGS sequence"/>
</dbReference>